<evidence type="ECO:0000313" key="2">
    <source>
        <dbReference type="EMBL" id="KIK23590.1"/>
    </source>
</evidence>
<dbReference type="Proteomes" id="UP000054018">
    <property type="component" value="Unassembled WGS sequence"/>
</dbReference>
<reference evidence="3" key="2">
    <citation type="submission" date="2015-01" db="EMBL/GenBank/DDBJ databases">
        <title>Evolutionary Origins and Diversification of the Mycorrhizal Mutualists.</title>
        <authorList>
            <consortium name="DOE Joint Genome Institute"/>
            <consortium name="Mycorrhizal Genomics Consortium"/>
            <person name="Kohler A."/>
            <person name="Kuo A."/>
            <person name="Nagy L.G."/>
            <person name="Floudas D."/>
            <person name="Copeland A."/>
            <person name="Barry K.W."/>
            <person name="Cichocki N."/>
            <person name="Veneault-Fourrey C."/>
            <person name="LaButti K."/>
            <person name="Lindquist E.A."/>
            <person name="Lipzen A."/>
            <person name="Lundell T."/>
            <person name="Morin E."/>
            <person name="Murat C."/>
            <person name="Riley R."/>
            <person name="Ohm R."/>
            <person name="Sun H."/>
            <person name="Tunlid A."/>
            <person name="Henrissat B."/>
            <person name="Grigoriev I.V."/>
            <person name="Hibbett D.S."/>
            <person name="Martin F."/>
        </authorList>
    </citation>
    <scope>NUCLEOTIDE SEQUENCE [LARGE SCALE GENOMIC DNA]</scope>
    <source>
        <strain evidence="3">441</strain>
    </source>
</reference>
<evidence type="ECO:0000256" key="1">
    <source>
        <dbReference type="SAM" id="MobiDB-lite"/>
    </source>
</evidence>
<dbReference type="HOGENOM" id="CLU_794919_0_0_1"/>
<gene>
    <name evidence="2" type="ORF">PISMIDRAFT_23361</name>
</gene>
<sequence length="373" mass="41506">MIINFIKRMLGVRRGGQPVQLFSGCEKVGSSSVTHGGEIYSPRSHSGAAYCFATDMADEWVVALTSRSVTDGSCIVSTADSESRWPKLFVPGPPYRVTRVLADSETRLQVREARPDQTTDDSNTLIQLDTPSTPPPSVPGYKRKRESAYFDSPSGCYILSEFDKDGIPRRPRKLRKLRFEPSFTPKHDRLSNTPQLICHHHPSDDFNPFVTIANTSAKDQQTDDRTVANVTARPPTLLNSADQISTFKARAHETSAAPDHLYFSVDRTYRVSPKQKPVRSIDFTRLPTAPRRSRLPGFDWRSGKPYQLLSINKFSDKIGATSNNAVITSNASDTALSNAKQTNDDKSARKITFASHALIRHRRLARKQSEAAG</sequence>
<name>A0A0C9YFF5_9AGAM</name>
<proteinExistence type="predicted"/>
<evidence type="ECO:0000313" key="3">
    <source>
        <dbReference type="Proteomes" id="UP000054018"/>
    </source>
</evidence>
<dbReference type="OrthoDB" id="2628440at2759"/>
<accession>A0A0C9YFF5</accession>
<keyword evidence="3" id="KW-1185">Reference proteome</keyword>
<feature type="region of interest" description="Disordered" evidence="1">
    <location>
        <begin position="110"/>
        <end position="142"/>
    </location>
</feature>
<protein>
    <submittedName>
        <fullName evidence="2">Uncharacterized protein</fullName>
    </submittedName>
</protein>
<organism evidence="2 3">
    <name type="scientific">Pisolithus microcarpus 441</name>
    <dbReference type="NCBI Taxonomy" id="765257"/>
    <lineage>
        <taxon>Eukaryota</taxon>
        <taxon>Fungi</taxon>
        <taxon>Dikarya</taxon>
        <taxon>Basidiomycota</taxon>
        <taxon>Agaricomycotina</taxon>
        <taxon>Agaricomycetes</taxon>
        <taxon>Agaricomycetidae</taxon>
        <taxon>Boletales</taxon>
        <taxon>Sclerodermatineae</taxon>
        <taxon>Pisolithaceae</taxon>
        <taxon>Pisolithus</taxon>
    </lineage>
</organism>
<dbReference type="AlphaFoldDB" id="A0A0C9YFF5"/>
<feature type="compositionally biased region" description="Polar residues" evidence="1">
    <location>
        <begin position="120"/>
        <end position="131"/>
    </location>
</feature>
<dbReference type="PROSITE" id="PS51257">
    <property type="entry name" value="PROKAR_LIPOPROTEIN"/>
    <property type="match status" value="1"/>
</dbReference>
<dbReference type="EMBL" id="KN833724">
    <property type="protein sequence ID" value="KIK23590.1"/>
    <property type="molecule type" value="Genomic_DNA"/>
</dbReference>
<reference evidence="2 3" key="1">
    <citation type="submission" date="2014-04" db="EMBL/GenBank/DDBJ databases">
        <authorList>
            <consortium name="DOE Joint Genome Institute"/>
            <person name="Kuo A."/>
            <person name="Kohler A."/>
            <person name="Costa M.D."/>
            <person name="Nagy L.G."/>
            <person name="Floudas D."/>
            <person name="Copeland A."/>
            <person name="Barry K.W."/>
            <person name="Cichocki N."/>
            <person name="Veneault-Fourrey C."/>
            <person name="LaButti K."/>
            <person name="Lindquist E.A."/>
            <person name="Lipzen A."/>
            <person name="Lundell T."/>
            <person name="Morin E."/>
            <person name="Murat C."/>
            <person name="Sun H."/>
            <person name="Tunlid A."/>
            <person name="Henrissat B."/>
            <person name="Grigoriev I.V."/>
            <person name="Hibbett D.S."/>
            <person name="Martin F."/>
            <person name="Nordberg H.P."/>
            <person name="Cantor M.N."/>
            <person name="Hua S.X."/>
        </authorList>
    </citation>
    <scope>NUCLEOTIDE SEQUENCE [LARGE SCALE GENOMIC DNA]</scope>
    <source>
        <strain evidence="2 3">441</strain>
    </source>
</reference>